<keyword evidence="2" id="KW-1185">Reference proteome</keyword>
<dbReference type="HOGENOM" id="CLU_2662420_0_0_2"/>
<protein>
    <submittedName>
        <fullName evidence="1">Uncharacterized protein</fullName>
    </submittedName>
</protein>
<dbReference type="OrthoDB" id="165303at2157"/>
<organism evidence="1 2">
    <name type="scientific">Methanosarcina siciliae T4/M</name>
    <dbReference type="NCBI Taxonomy" id="1434120"/>
    <lineage>
        <taxon>Archaea</taxon>
        <taxon>Methanobacteriati</taxon>
        <taxon>Methanobacteriota</taxon>
        <taxon>Stenosarchaea group</taxon>
        <taxon>Methanomicrobia</taxon>
        <taxon>Methanosarcinales</taxon>
        <taxon>Methanosarcinaceae</taxon>
        <taxon>Methanosarcina</taxon>
    </lineage>
</organism>
<dbReference type="KEGG" id="msw:MSSIT_3179"/>
<dbReference type="PATRIC" id="fig|1434120.4.peg.4131"/>
<proteinExistence type="predicted"/>
<evidence type="ECO:0000313" key="1">
    <source>
        <dbReference type="EMBL" id="AKB29898.1"/>
    </source>
</evidence>
<dbReference type="AlphaFoldDB" id="A0A0E3P7U1"/>
<dbReference type="EMBL" id="CP009506">
    <property type="protein sequence ID" value="AKB29898.1"/>
    <property type="molecule type" value="Genomic_DNA"/>
</dbReference>
<accession>A0A0E3P7U1</accession>
<gene>
    <name evidence="1" type="ORF">MSSIT_3179</name>
</gene>
<name>A0A0E3P7U1_9EURY</name>
<reference evidence="1 2" key="1">
    <citation type="submission" date="2014-07" db="EMBL/GenBank/DDBJ databases">
        <title>Methanogenic archaea and the global carbon cycle.</title>
        <authorList>
            <person name="Henriksen J.R."/>
            <person name="Luke J."/>
            <person name="Reinhart S."/>
            <person name="Benedict M.N."/>
            <person name="Youngblut N.D."/>
            <person name="Metcalf M.E."/>
            <person name="Whitaker R.J."/>
            <person name="Metcalf W.W."/>
        </authorList>
    </citation>
    <scope>NUCLEOTIDE SEQUENCE [LARGE SCALE GENOMIC DNA]</scope>
    <source>
        <strain evidence="1 2">T4/M</strain>
    </source>
</reference>
<sequence>MESEKEIYCTGTHHLVCPHCGEEQGCSDVDLDDYDDAFECPHCGKTFEYERECIALYYSRKGGRNDGSTPLWGPV</sequence>
<dbReference type="Proteomes" id="UP000033111">
    <property type="component" value="Chromosome"/>
</dbReference>
<evidence type="ECO:0000313" key="2">
    <source>
        <dbReference type="Proteomes" id="UP000033111"/>
    </source>
</evidence>
<dbReference type="RefSeq" id="WP_048173669.1">
    <property type="nucleotide sequence ID" value="NZ_CP009506.1"/>
</dbReference>
<dbReference type="GeneID" id="24862087"/>